<dbReference type="STRING" id="1437605.AB656_05250"/>
<dbReference type="eggNOG" id="COG0584">
    <property type="taxonomic scope" value="Bacteria"/>
</dbReference>
<accession>A0A086Z2D0</accession>
<dbReference type="PANTHER" id="PTHR46211">
    <property type="entry name" value="GLYCEROPHOSPHORYL DIESTER PHOSPHODIESTERASE"/>
    <property type="match status" value="1"/>
</dbReference>
<protein>
    <submittedName>
        <fullName evidence="3">Glycerophosphoryl diester phosphodiesterase</fullName>
    </submittedName>
</protein>
<feature type="region of interest" description="Disordered" evidence="1">
    <location>
        <begin position="90"/>
        <end position="119"/>
    </location>
</feature>
<dbReference type="PANTHER" id="PTHR46211:SF14">
    <property type="entry name" value="GLYCEROPHOSPHODIESTER PHOSPHODIESTERASE"/>
    <property type="match status" value="1"/>
</dbReference>
<evidence type="ECO:0000313" key="4">
    <source>
        <dbReference type="Proteomes" id="UP000029015"/>
    </source>
</evidence>
<dbReference type="GO" id="GO:0006629">
    <property type="term" value="P:lipid metabolic process"/>
    <property type="evidence" value="ECO:0007669"/>
    <property type="project" value="InterPro"/>
</dbReference>
<reference evidence="3 4" key="1">
    <citation type="submission" date="2014-03" db="EMBL/GenBank/DDBJ databases">
        <title>Genomics of Bifidobacteria.</title>
        <authorList>
            <person name="Ventura M."/>
            <person name="Milani C."/>
            <person name="Lugli G.A."/>
        </authorList>
    </citation>
    <scope>NUCLEOTIDE SEQUENCE [LARGE SCALE GENOMIC DNA]</scope>
    <source>
        <strain evidence="3 4">DSM 22766</strain>
    </source>
</reference>
<dbReference type="Gene3D" id="3.20.20.190">
    <property type="entry name" value="Phosphatidylinositol (PI) phosphodiesterase"/>
    <property type="match status" value="1"/>
</dbReference>
<feature type="region of interest" description="Disordered" evidence="1">
    <location>
        <begin position="137"/>
        <end position="162"/>
    </location>
</feature>
<sequence>MGSVARIVSAGKALAGVGLAVGAVGVWALAPRPEAARRLQGALGLPQACYAHRGLHDAGSGLEADPSKDDAGEREYVALARRIVGGDGARRVSGHKAVPRGLADRSPRGAGARRTSQSEAVTQELALVGLNPDAAHARSADGTAAGLGVDPEAGGGPAAQAPLAPENSLPAFAAACQAGYGIELDVRLTKDKQVVVVHDDDLRRVAGDQRKVADLTYAQLREVTLGPAPVASNASVGSSPMRATGHRYHARHAGRSEPIHVPLLSDVLALVDGRVPILVEYKMGSALDWELMERTDALLSAYPGPYLIESFNPLALAWYRRHRPTVCRGQLAVPYHGKVRSSADLARALAGNLLLDWLGRPDFAAYEWHGGAAPPLRLFRALGGESVAWTLRSAEAQSQSRANFDRFIFESYVPARPLPLAGPR</sequence>
<dbReference type="KEGG" id="bact:AB656_05250"/>
<dbReference type="RefSeq" id="WP_081924914.1">
    <property type="nucleotide sequence ID" value="NZ_CP011786.1"/>
</dbReference>
<evidence type="ECO:0000313" key="3">
    <source>
        <dbReference type="EMBL" id="KFI40680.1"/>
    </source>
</evidence>
<organism evidence="3 4">
    <name type="scientific">Bifidobacterium actinocoloniiforme DSM 22766</name>
    <dbReference type="NCBI Taxonomy" id="1437605"/>
    <lineage>
        <taxon>Bacteria</taxon>
        <taxon>Bacillati</taxon>
        <taxon>Actinomycetota</taxon>
        <taxon>Actinomycetes</taxon>
        <taxon>Bifidobacteriales</taxon>
        <taxon>Bifidobacteriaceae</taxon>
        <taxon>Bifidobacterium</taxon>
    </lineage>
</organism>
<dbReference type="PROSITE" id="PS51704">
    <property type="entry name" value="GP_PDE"/>
    <property type="match status" value="1"/>
</dbReference>
<dbReference type="Proteomes" id="UP000029015">
    <property type="component" value="Unassembled WGS sequence"/>
</dbReference>
<evidence type="ECO:0000259" key="2">
    <source>
        <dbReference type="PROSITE" id="PS51704"/>
    </source>
</evidence>
<gene>
    <name evidence="3" type="ORF">BACT_1384</name>
</gene>
<keyword evidence="4" id="KW-1185">Reference proteome</keyword>
<comment type="caution">
    <text evidence="3">The sequence shown here is derived from an EMBL/GenBank/DDBJ whole genome shotgun (WGS) entry which is preliminary data.</text>
</comment>
<name>A0A086Z2D0_9BIFI</name>
<dbReference type="SUPFAM" id="SSF51695">
    <property type="entry name" value="PLC-like phosphodiesterases"/>
    <property type="match status" value="1"/>
</dbReference>
<dbReference type="OrthoDB" id="3268277at2"/>
<dbReference type="Pfam" id="PF03009">
    <property type="entry name" value="GDPD"/>
    <property type="match status" value="1"/>
</dbReference>
<dbReference type="GO" id="GO:0008081">
    <property type="term" value="F:phosphoric diester hydrolase activity"/>
    <property type="evidence" value="ECO:0007669"/>
    <property type="project" value="InterPro"/>
</dbReference>
<proteinExistence type="predicted"/>
<feature type="domain" description="GP-PDE" evidence="2">
    <location>
        <begin position="149"/>
        <end position="424"/>
    </location>
</feature>
<dbReference type="EMBL" id="JGYK01000001">
    <property type="protein sequence ID" value="KFI40680.1"/>
    <property type="molecule type" value="Genomic_DNA"/>
</dbReference>
<evidence type="ECO:0000256" key="1">
    <source>
        <dbReference type="SAM" id="MobiDB-lite"/>
    </source>
</evidence>
<dbReference type="PATRIC" id="fig|1437605.7.peg.1076"/>
<dbReference type="InterPro" id="IPR030395">
    <property type="entry name" value="GP_PDE_dom"/>
</dbReference>
<dbReference type="InterPro" id="IPR017946">
    <property type="entry name" value="PLC-like_Pdiesterase_TIM-brl"/>
</dbReference>
<dbReference type="AlphaFoldDB" id="A0A086Z2D0"/>